<evidence type="ECO:0000313" key="3">
    <source>
        <dbReference type="EMBL" id="VEP16234.1"/>
    </source>
</evidence>
<dbReference type="AlphaFoldDB" id="A0A563VXQ3"/>
<gene>
    <name evidence="3" type="ORF">H1P_420035</name>
</gene>
<organism evidence="3 4">
    <name type="scientific">Hyella patelloides LEGE 07179</name>
    <dbReference type="NCBI Taxonomy" id="945734"/>
    <lineage>
        <taxon>Bacteria</taxon>
        <taxon>Bacillati</taxon>
        <taxon>Cyanobacteriota</taxon>
        <taxon>Cyanophyceae</taxon>
        <taxon>Pleurocapsales</taxon>
        <taxon>Hyellaceae</taxon>
        <taxon>Hyella</taxon>
    </lineage>
</organism>
<evidence type="ECO:0000256" key="2">
    <source>
        <dbReference type="SAM" id="Phobius"/>
    </source>
</evidence>
<accession>A0A563VXQ3</accession>
<protein>
    <recommendedName>
        <fullName evidence="5">Prepilin-type N-terminal cleavage/methylation domain-containing protein</fullName>
    </recommendedName>
</protein>
<evidence type="ECO:0000256" key="1">
    <source>
        <dbReference type="SAM" id="MobiDB-lite"/>
    </source>
</evidence>
<feature type="region of interest" description="Disordered" evidence="1">
    <location>
        <begin position="208"/>
        <end position="227"/>
    </location>
</feature>
<proteinExistence type="predicted"/>
<dbReference type="RefSeq" id="WP_144866022.1">
    <property type="nucleotide sequence ID" value="NZ_LR213802.1"/>
</dbReference>
<dbReference type="Proteomes" id="UP000320055">
    <property type="component" value="Unassembled WGS sequence"/>
</dbReference>
<evidence type="ECO:0000313" key="4">
    <source>
        <dbReference type="Proteomes" id="UP000320055"/>
    </source>
</evidence>
<dbReference type="OrthoDB" id="568963at2"/>
<keyword evidence="2" id="KW-1133">Transmembrane helix</keyword>
<reference evidence="3 4" key="1">
    <citation type="submission" date="2019-01" db="EMBL/GenBank/DDBJ databases">
        <authorList>
            <person name="Brito A."/>
        </authorList>
    </citation>
    <scope>NUCLEOTIDE SEQUENCE [LARGE SCALE GENOMIC DNA]</scope>
    <source>
        <strain evidence="3">1</strain>
    </source>
</reference>
<keyword evidence="2" id="KW-0472">Membrane</keyword>
<name>A0A563VXQ3_9CYAN</name>
<keyword evidence="2" id="KW-0812">Transmembrane</keyword>
<keyword evidence="4" id="KW-1185">Reference proteome</keyword>
<dbReference type="EMBL" id="CAACVJ010000357">
    <property type="protein sequence ID" value="VEP16234.1"/>
    <property type="molecule type" value="Genomic_DNA"/>
</dbReference>
<sequence>MHNKKIKKFLKKTQPNSGFTLTELLTGLIMSIFVTGALGFGLYQIMAATGRENAKTNARQDASRAVEFISDELRRAQSIEVDTSSGNLNTVAGNYTPPTGATARLVLRVPGVDERIIYSVAPPQANSPWQGPLVIYRWGPDLNSSGEYTNTTNPAAWDNDALIDQIDNTNQSTNCGVDGSGNPISVSYQGFFACVVDDDGDRVVEDGTVDTNGDGVVNAQDSDDDADGFGETAQIFVTGGIDADNIAGNDSNYTAETRAVARAKNATVSSAVAGPVSPITMRSLTADYVSNPNFDVYGQPVYDENGNQNYDANGNPRVPQQWTMRMDFDNNPYNSSATNNATQWIHETGRQAQPIDINSGNDLTIYSIPVGQTGALSRGNSPSDGFDEDTSLSDFLDPNPDPNVFSRPGYTVPHTIKFQVSASGRSDDTDFYKTFNGDNSNGNYNNPNVDPSGKVIVLKRGSVLDPNVTAIDTTSDVASAPLYGGYDFDNNPDNGNENQSLGQFLEAKGLATYDSNNETYTINNNLAEDERIIAFETGQDDNGFGTYGTSVNDAHPGFDMQDNVLIMRHDVFEEDHQ</sequence>
<feature type="transmembrane region" description="Helical" evidence="2">
    <location>
        <begin position="21"/>
        <end position="43"/>
    </location>
</feature>
<evidence type="ECO:0008006" key="5">
    <source>
        <dbReference type="Google" id="ProtNLM"/>
    </source>
</evidence>